<dbReference type="InterPro" id="IPR050846">
    <property type="entry name" value="TLCD"/>
</dbReference>
<dbReference type="GO" id="GO:0005783">
    <property type="term" value="C:endoplasmic reticulum"/>
    <property type="evidence" value="ECO:0007669"/>
    <property type="project" value="TreeGrafter"/>
</dbReference>
<evidence type="ECO:0000256" key="5">
    <source>
        <dbReference type="PROSITE-ProRule" id="PRU00205"/>
    </source>
</evidence>
<dbReference type="OrthoDB" id="10266980at2759"/>
<gene>
    <name evidence="8" type="ORF">J437_LFUL016291</name>
</gene>
<feature type="transmembrane region" description="Helical" evidence="6">
    <location>
        <begin position="242"/>
        <end position="268"/>
    </location>
</feature>
<feature type="transmembrane region" description="Helical" evidence="6">
    <location>
        <begin position="29"/>
        <end position="48"/>
    </location>
</feature>
<evidence type="ECO:0000256" key="2">
    <source>
        <dbReference type="ARBA" id="ARBA00022692"/>
    </source>
</evidence>
<comment type="caution">
    <text evidence="8">The sequence shown here is derived from an EMBL/GenBank/DDBJ whole genome shotgun (WGS) entry which is preliminary data.</text>
</comment>
<keyword evidence="9" id="KW-1185">Reference proteome</keyword>
<accession>A0A8K0KMB0</accession>
<feature type="domain" description="TLC" evidence="7">
    <location>
        <begin position="81"/>
        <end position="313"/>
    </location>
</feature>
<evidence type="ECO:0000256" key="1">
    <source>
        <dbReference type="ARBA" id="ARBA00004141"/>
    </source>
</evidence>
<name>A0A8K0KMB0_LADFU</name>
<dbReference type="EMBL" id="KZ309252">
    <property type="protein sequence ID" value="KAG8237946.1"/>
    <property type="molecule type" value="Genomic_DNA"/>
</dbReference>
<dbReference type="PROSITE" id="PS50922">
    <property type="entry name" value="TLC"/>
    <property type="match status" value="1"/>
</dbReference>
<feature type="transmembrane region" description="Helical" evidence="6">
    <location>
        <begin position="93"/>
        <end position="111"/>
    </location>
</feature>
<keyword evidence="4 5" id="KW-0472">Membrane</keyword>
<dbReference type="GO" id="GO:0016020">
    <property type="term" value="C:membrane"/>
    <property type="evidence" value="ECO:0007669"/>
    <property type="project" value="UniProtKB-SubCell"/>
</dbReference>
<keyword evidence="3 6" id="KW-1133">Transmembrane helix</keyword>
<proteinExistence type="predicted"/>
<reference evidence="8" key="2">
    <citation type="submission" date="2017-10" db="EMBL/GenBank/DDBJ databases">
        <title>Ladona fulva Genome sequencing and assembly.</title>
        <authorList>
            <person name="Murali S."/>
            <person name="Richards S."/>
            <person name="Bandaranaike D."/>
            <person name="Bellair M."/>
            <person name="Blankenburg K."/>
            <person name="Chao H."/>
            <person name="Dinh H."/>
            <person name="Doddapaneni H."/>
            <person name="Dugan-Rocha S."/>
            <person name="Elkadiri S."/>
            <person name="Gnanaolivu R."/>
            <person name="Hernandez B."/>
            <person name="Skinner E."/>
            <person name="Javaid M."/>
            <person name="Lee S."/>
            <person name="Li M."/>
            <person name="Ming W."/>
            <person name="Munidasa M."/>
            <person name="Muniz J."/>
            <person name="Nguyen L."/>
            <person name="Hughes D."/>
            <person name="Osuji N."/>
            <person name="Pu L.-L."/>
            <person name="Puazo M."/>
            <person name="Qu C."/>
            <person name="Quiroz J."/>
            <person name="Raj R."/>
            <person name="Weissenberger G."/>
            <person name="Xin Y."/>
            <person name="Zou X."/>
            <person name="Han Y."/>
            <person name="Worley K."/>
            <person name="Muzny D."/>
            <person name="Gibbs R."/>
        </authorList>
    </citation>
    <scope>NUCLEOTIDE SEQUENCE</scope>
    <source>
        <strain evidence="8">Sampled in the wild</strain>
    </source>
</reference>
<comment type="subcellular location">
    <subcellularLocation>
        <location evidence="1">Membrane</location>
        <topology evidence="1">Multi-pass membrane protein</topology>
    </subcellularLocation>
</comment>
<dbReference type="Proteomes" id="UP000792457">
    <property type="component" value="Unassembled WGS sequence"/>
</dbReference>
<organism evidence="8 9">
    <name type="scientific">Ladona fulva</name>
    <name type="common">Scarce chaser dragonfly</name>
    <name type="synonym">Libellula fulva</name>
    <dbReference type="NCBI Taxonomy" id="123851"/>
    <lineage>
        <taxon>Eukaryota</taxon>
        <taxon>Metazoa</taxon>
        <taxon>Ecdysozoa</taxon>
        <taxon>Arthropoda</taxon>
        <taxon>Hexapoda</taxon>
        <taxon>Insecta</taxon>
        <taxon>Pterygota</taxon>
        <taxon>Palaeoptera</taxon>
        <taxon>Odonata</taxon>
        <taxon>Epiprocta</taxon>
        <taxon>Anisoptera</taxon>
        <taxon>Libelluloidea</taxon>
        <taxon>Libellulidae</taxon>
        <taxon>Ladona</taxon>
    </lineage>
</organism>
<sequence length="328" mass="36385">MDSESFAVKDNVMLKKQGRGGCMAPAGSLLLATVLGSLGTAAGSILVLNPEDRISVTRGVWLSLLGLVFFVSLYDLVNYIALRTSPGLRLVSAVQACLSCVTGAVVCWWSCPRNFLRSSHYMSEAYAWFGMAYFFYDIWSMYHVHSHDIGVVSGGADMKGMSANRVHGVSLEGFWAYFVRQPVIVLHHIFIGSFGFLVIVYFRGGLGDCVFGFVYLMELSTPFVSLRGILSKLKLKSSLLYVVNGITMLVTFFFCRVIMFPYVCYMYARFTGLPYWKAISSLPTTCKAGIAVLMMPQVYWFILMVQGAVKVLCFGEGKSKEKNRNLVG</sequence>
<dbReference type="PANTHER" id="PTHR13439">
    <property type="entry name" value="CT120 PROTEIN"/>
    <property type="match status" value="1"/>
</dbReference>
<protein>
    <recommendedName>
        <fullName evidence="7">TLC domain-containing protein</fullName>
    </recommendedName>
</protein>
<feature type="transmembrane region" description="Helical" evidence="6">
    <location>
        <begin position="183"/>
        <end position="204"/>
    </location>
</feature>
<evidence type="ECO:0000256" key="4">
    <source>
        <dbReference type="ARBA" id="ARBA00023136"/>
    </source>
</evidence>
<reference evidence="8" key="1">
    <citation type="submission" date="2013-04" db="EMBL/GenBank/DDBJ databases">
        <authorList>
            <person name="Qu J."/>
            <person name="Murali S.C."/>
            <person name="Bandaranaike D."/>
            <person name="Bellair M."/>
            <person name="Blankenburg K."/>
            <person name="Chao H."/>
            <person name="Dinh H."/>
            <person name="Doddapaneni H."/>
            <person name="Downs B."/>
            <person name="Dugan-Rocha S."/>
            <person name="Elkadiri S."/>
            <person name="Gnanaolivu R.D."/>
            <person name="Hernandez B."/>
            <person name="Javaid M."/>
            <person name="Jayaseelan J.C."/>
            <person name="Lee S."/>
            <person name="Li M."/>
            <person name="Ming W."/>
            <person name="Munidasa M."/>
            <person name="Muniz J."/>
            <person name="Nguyen L."/>
            <person name="Ongeri F."/>
            <person name="Osuji N."/>
            <person name="Pu L.-L."/>
            <person name="Puazo M."/>
            <person name="Qu C."/>
            <person name="Quiroz J."/>
            <person name="Raj R."/>
            <person name="Weissenberger G."/>
            <person name="Xin Y."/>
            <person name="Zou X."/>
            <person name="Han Y."/>
            <person name="Richards S."/>
            <person name="Worley K."/>
            <person name="Muzny D."/>
            <person name="Gibbs R."/>
        </authorList>
    </citation>
    <scope>NUCLEOTIDE SEQUENCE</scope>
    <source>
        <strain evidence="8">Sampled in the wild</strain>
    </source>
</reference>
<evidence type="ECO:0000256" key="6">
    <source>
        <dbReference type="SAM" id="Phobius"/>
    </source>
</evidence>
<dbReference type="Pfam" id="PF03798">
    <property type="entry name" value="TRAM_LAG1_CLN8"/>
    <property type="match status" value="1"/>
</dbReference>
<feature type="transmembrane region" description="Helical" evidence="6">
    <location>
        <begin position="210"/>
        <end position="230"/>
    </location>
</feature>
<dbReference type="GO" id="GO:0055088">
    <property type="term" value="P:lipid homeostasis"/>
    <property type="evidence" value="ECO:0007669"/>
    <property type="project" value="TreeGrafter"/>
</dbReference>
<feature type="transmembrane region" description="Helical" evidence="6">
    <location>
        <begin position="288"/>
        <end position="314"/>
    </location>
</feature>
<evidence type="ECO:0000313" key="9">
    <source>
        <dbReference type="Proteomes" id="UP000792457"/>
    </source>
</evidence>
<evidence type="ECO:0000313" key="8">
    <source>
        <dbReference type="EMBL" id="KAG8237946.1"/>
    </source>
</evidence>
<evidence type="ECO:0000259" key="7">
    <source>
        <dbReference type="PROSITE" id="PS50922"/>
    </source>
</evidence>
<dbReference type="SMART" id="SM00724">
    <property type="entry name" value="TLC"/>
    <property type="match status" value="1"/>
</dbReference>
<feature type="transmembrane region" description="Helical" evidence="6">
    <location>
        <begin position="60"/>
        <end position="81"/>
    </location>
</feature>
<dbReference type="InterPro" id="IPR006634">
    <property type="entry name" value="TLC-dom"/>
</dbReference>
<evidence type="ECO:0000256" key="3">
    <source>
        <dbReference type="ARBA" id="ARBA00022989"/>
    </source>
</evidence>
<dbReference type="AlphaFoldDB" id="A0A8K0KMB0"/>
<dbReference type="PANTHER" id="PTHR13439:SF66">
    <property type="entry name" value="BCDNA.GH12326"/>
    <property type="match status" value="1"/>
</dbReference>
<keyword evidence="2 5" id="KW-0812">Transmembrane</keyword>